<evidence type="ECO:0000313" key="1">
    <source>
        <dbReference type="EMBL" id="QZD95980.1"/>
    </source>
</evidence>
<proteinExistence type="predicted"/>
<gene>
    <name evidence="1" type="ORF">K3136_04520</name>
</gene>
<sequence>MTGEWTVDLRLSLDDPGYSQPMTLDIAEDNSVAGTFYGAQIEDGRFGAAQGRECVAFRTSDGSGVYQHSACLLGAVLVGQSWSEGRGFVLPWTATKTATGE</sequence>
<name>A0ABX9A410_9SPHN</name>
<reference evidence="1 2" key="1">
    <citation type="submission" date="2021-08" db="EMBL/GenBank/DDBJ databases">
        <title>Comparative Genomics Analysis of the Genus Qipengyuania Reveals Extensive Genetic Diversity and Metabolic Versatility, Including the Description of Fifteen Novel Species.</title>
        <authorList>
            <person name="Liu Y."/>
        </authorList>
    </citation>
    <scope>NUCLEOTIDE SEQUENCE [LARGE SCALE GENOMIC DNA]</scope>
    <source>
        <strain evidence="1 2">1NDH1</strain>
    </source>
</reference>
<evidence type="ECO:0000313" key="2">
    <source>
        <dbReference type="Proteomes" id="UP000824321"/>
    </source>
</evidence>
<keyword evidence="2" id="KW-1185">Reference proteome</keyword>
<accession>A0ABX9A410</accession>
<dbReference type="EMBL" id="CP081294">
    <property type="protein sequence ID" value="QZD95980.1"/>
    <property type="molecule type" value="Genomic_DNA"/>
</dbReference>
<protein>
    <submittedName>
        <fullName evidence="1">Uncharacterized protein</fullName>
    </submittedName>
</protein>
<organism evidence="1 2">
    <name type="scientific">Qipengyuania gelatinilytica</name>
    <dbReference type="NCBI Taxonomy" id="2867231"/>
    <lineage>
        <taxon>Bacteria</taxon>
        <taxon>Pseudomonadati</taxon>
        <taxon>Pseudomonadota</taxon>
        <taxon>Alphaproteobacteria</taxon>
        <taxon>Sphingomonadales</taxon>
        <taxon>Erythrobacteraceae</taxon>
        <taxon>Qipengyuania</taxon>
    </lineage>
</organism>
<dbReference type="Proteomes" id="UP000824321">
    <property type="component" value="Chromosome"/>
</dbReference>
<dbReference type="RefSeq" id="WP_221431705.1">
    <property type="nucleotide sequence ID" value="NZ_CP081294.1"/>
</dbReference>